<dbReference type="EMBL" id="DVKQ01000036">
    <property type="protein sequence ID" value="HIT37417.1"/>
    <property type="molecule type" value="Genomic_DNA"/>
</dbReference>
<sequence>IDKINRKFDLVVSSLAIHYIEDYDNLCKKIYNLLNDGGEFIFSCGHPMDSAPILNDYSDNFVIINDKKYFLLSDYNNEGKRISHWFVDGVETYHRNMSHLVNGLINAGFKLEKMVESYATDEIIKIKPKYKEQRDHSYYVYFKAKK</sequence>
<organism evidence="2 3">
    <name type="scientific">Candidatus Onthousia faecipullorum</name>
    <dbReference type="NCBI Taxonomy" id="2840887"/>
    <lineage>
        <taxon>Bacteria</taxon>
        <taxon>Bacillati</taxon>
        <taxon>Bacillota</taxon>
        <taxon>Bacilli</taxon>
        <taxon>Candidatus Onthousia</taxon>
    </lineage>
</organism>
<reference evidence="2" key="1">
    <citation type="submission" date="2020-10" db="EMBL/GenBank/DDBJ databases">
        <authorList>
            <person name="Gilroy R."/>
        </authorList>
    </citation>
    <scope>NUCLEOTIDE SEQUENCE</scope>
    <source>
        <strain evidence="2">CHK195-26880</strain>
    </source>
</reference>
<accession>A0A9D1GBD2</accession>
<dbReference type="AlphaFoldDB" id="A0A9D1GBD2"/>
<dbReference type="Pfam" id="PF08241">
    <property type="entry name" value="Methyltransf_11"/>
    <property type="match status" value="1"/>
</dbReference>
<dbReference type="GO" id="GO:0008757">
    <property type="term" value="F:S-adenosylmethionine-dependent methyltransferase activity"/>
    <property type="evidence" value="ECO:0007669"/>
    <property type="project" value="InterPro"/>
</dbReference>
<feature type="non-terminal residue" evidence="2">
    <location>
        <position position="1"/>
    </location>
</feature>
<evidence type="ECO:0000313" key="2">
    <source>
        <dbReference type="EMBL" id="HIT37417.1"/>
    </source>
</evidence>
<evidence type="ECO:0000259" key="1">
    <source>
        <dbReference type="Pfam" id="PF08241"/>
    </source>
</evidence>
<evidence type="ECO:0000313" key="3">
    <source>
        <dbReference type="Proteomes" id="UP000886833"/>
    </source>
</evidence>
<dbReference type="SUPFAM" id="SSF53335">
    <property type="entry name" value="S-adenosyl-L-methionine-dependent methyltransferases"/>
    <property type="match status" value="1"/>
</dbReference>
<keyword evidence="2" id="KW-0808">Transferase</keyword>
<dbReference type="Proteomes" id="UP000886833">
    <property type="component" value="Unassembled WGS sequence"/>
</dbReference>
<name>A0A9D1GBD2_9FIRM</name>
<gene>
    <name evidence="2" type="ORF">IAB59_02920</name>
</gene>
<protein>
    <submittedName>
        <fullName evidence="2">Methyltransferase domain-containing protein</fullName>
    </submittedName>
</protein>
<dbReference type="InterPro" id="IPR029063">
    <property type="entry name" value="SAM-dependent_MTases_sf"/>
</dbReference>
<reference evidence="2" key="2">
    <citation type="journal article" date="2021" name="PeerJ">
        <title>Extensive microbial diversity within the chicken gut microbiome revealed by metagenomics and culture.</title>
        <authorList>
            <person name="Gilroy R."/>
            <person name="Ravi A."/>
            <person name="Getino M."/>
            <person name="Pursley I."/>
            <person name="Horton D.L."/>
            <person name="Alikhan N.F."/>
            <person name="Baker D."/>
            <person name="Gharbi K."/>
            <person name="Hall N."/>
            <person name="Watson M."/>
            <person name="Adriaenssens E.M."/>
            <person name="Foster-Nyarko E."/>
            <person name="Jarju S."/>
            <person name="Secka A."/>
            <person name="Antonio M."/>
            <person name="Oren A."/>
            <person name="Chaudhuri R.R."/>
            <person name="La Ragione R."/>
            <person name="Hildebrand F."/>
            <person name="Pallen M.J."/>
        </authorList>
    </citation>
    <scope>NUCLEOTIDE SEQUENCE</scope>
    <source>
        <strain evidence="2">CHK195-26880</strain>
    </source>
</reference>
<dbReference type="GO" id="GO:0032259">
    <property type="term" value="P:methylation"/>
    <property type="evidence" value="ECO:0007669"/>
    <property type="project" value="UniProtKB-KW"/>
</dbReference>
<dbReference type="InterPro" id="IPR013216">
    <property type="entry name" value="Methyltransf_11"/>
</dbReference>
<proteinExistence type="predicted"/>
<comment type="caution">
    <text evidence="2">The sequence shown here is derived from an EMBL/GenBank/DDBJ whole genome shotgun (WGS) entry which is preliminary data.</text>
</comment>
<dbReference type="Gene3D" id="3.40.50.150">
    <property type="entry name" value="Vaccinia Virus protein VP39"/>
    <property type="match status" value="1"/>
</dbReference>
<keyword evidence="2" id="KW-0489">Methyltransferase</keyword>
<feature type="domain" description="Methyltransferase type 11" evidence="1">
    <location>
        <begin position="7"/>
        <end position="42"/>
    </location>
</feature>